<protein>
    <submittedName>
        <fullName evidence="2">Uncharacterized protein</fullName>
    </submittedName>
</protein>
<dbReference type="PANTHER" id="PTHR10044">
    <property type="entry name" value="INHIBITOR OF APOPTOSIS"/>
    <property type="match status" value="1"/>
</dbReference>
<dbReference type="GO" id="GO:0051726">
    <property type="term" value="P:regulation of cell cycle"/>
    <property type="evidence" value="ECO:0007669"/>
    <property type="project" value="TreeGrafter"/>
</dbReference>
<organism evidence="2 3">
    <name type="scientific">Owenia fusiformis</name>
    <name type="common">Polychaete worm</name>
    <dbReference type="NCBI Taxonomy" id="6347"/>
    <lineage>
        <taxon>Eukaryota</taxon>
        <taxon>Metazoa</taxon>
        <taxon>Spiralia</taxon>
        <taxon>Lophotrochozoa</taxon>
        <taxon>Annelida</taxon>
        <taxon>Polychaeta</taxon>
        <taxon>Sedentaria</taxon>
        <taxon>Canalipalpata</taxon>
        <taxon>Sabellida</taxon>
        <taxon>Oweniida</taxon>
        <taxon>Oweniidae</taxon>
        <taxon>Owenia</taxon>
    </lineage>
</organism>
<evidence type="ECO:0000313" key="2">
    <source>
        <dbReference type="EMBL" id="CAH1799478.1"/>
    </source>
</evidence>
<dbReference type="InterPro" id="IPR001370">
    <property type="entry name" value="BIR_rpt"/>
</dbReference>
<dbReference type="Pfam" id="PF00653">
    <property type="entry name" value="BIR"/>
    <property type="match status" value="2"/>
</dbReference>
<dbReference type="OrthoDB" id="4034597at2759"/>
<dbReference type="SUPFAM" id="SSF57924">
    <property type="entry name" value="Inhibitor of apoptosis (IAP) repeat"/>
    <property type="match status" value="2"/>
</dbReference>
<dbReference type="PANTHER" id="PTHR10044:SF139">
    <property type="entry name" value="DEATH-ASSOCIATED INHIBITOR OF APOPTOSIS 2"/>
    <property type="match status" value="1"/>
</dbReference>
<feature type="region of interest" description="Disordered" evidence="1">
    <location>
        <begin position="313"/>
        <end position="339"/>
    </location>
</feature>
<keyword evidence="3" id="KW-1185">Reference proteome</keyword>
<dbReference type="GO" id="GO:0005634">
    <property type="term" value="C:nucleus"/>
    <property type="evidence" value="ECO:0007669"/>
    <property type="project" value="TreeGrafter"/>
</dbReference>
<dbReference type="EMBL" id="CAIIXF020000011">
    <property type="protein sequence ID" value="CAH1799478.1"/>
    <property type="molecule type" value="Genomic_DNA"/>
</dbReference>
<proteinExistence type="predicted"/>
<dbReference type="Proteomes" id="UP000749559">
    <property type="component" value="Unassembled WGS sequence"/>
</dbReference>
<evidence type="ECO:0000313" key="3">
    <source>
        <dbReference type="Proteomes" id="UP000749559"/>
    </source>
</evidence>
<dbReference type="Gene3D" id="1.10.1170.10">
    <property type="entry name" value="Inhibitor Of Apoptosis Protein (2mihbC-IAP-1), Chain A"/>
    <property type="match status" value="2"/>
</dbReference>
<feature type="compositionally biased region" description="Basic and acidic residues" evidence="1">
    <location>
        <begin position="319"/>
        <end position="339"/>
    </location>
</feature>
<sequence length="339" mass="38510">MAPISGFLDCISVSDEVNIDRHILNQMKSQAFRIASYTKWPKWANARPVQLADAGLYYTGMYDEVKCFACKAKFKQWSEVNDPMSEHMKASPNCPFVQEELQSGNIPLVTDVADIQEIDGFREEAAQIEDQADVPNNDVDGLPIDASGEYPKYALESKRLGTFTNWPTSHHIKPVDLAEAGFFYQGYSDNVRCFFCGMGLGNWEKGDTPWEEHARWFYKCGYLKQVKGDDWIKAIRKKYDEKIIFEGSIAQAQCVSSSKRDQNTKLPESLTKSLTYYGLNETPTKLTFQSHSENVMLPPRCVCQNQARVESNLPINQGPEHDADWEDISKGGKEVRDEQ</sequence>
<accession>A0A8J1XJ36</accession>
<reference evidence="2" key="1">
    <citation type="submission" date="2022-03" db="EMBL/GenBank/DDBJ databases">
        <authorList>
            <person name="Martin C."/>
        </authorList>
    </citation>
    <scope>NUCLEOTIDE SEQUENCE</scope>
</reference>
<dbReference type="AlphaFoldDB" id="A0A8J1XJ36"/>
<dbReference type="CDD" id="cd00022">
    <property type="entry name" value="BIR"/>
    <property type="match status" value="2"/>
</dbReference>
<gene>
    <name evidence="2" type="ORF">OFUS_LOCUS23487</name>
</gene>
<dbReference type="GO" id="GO:0005737">
    <property type="term" value="C:cytoplasm"/>
    <property type="evidence" value="ECO:0007669"/>
    <property type="project" value="TreeGrafter"/>
</dbReference>
<evidence type="ECO:0000256" key="1">
    <source>
        <dbReference type="SAM" id="MobiDB-lite"/>
    </source>
</evidence>
<name>A0A8J1XJ36_OWEFU</name>
<dbReference type="SMART" id="SM00238">
    <property type="entry name" value="BIR"/>
    <property type="match status" value="2"/>
</dbReference>
<comment type="caution">
    <text evidence="2">The sequence shown here is derived from an EMBL/GenBank/DDBJ whole genome shotgun (WGS) entry which is preliminary data.</text>
</comment>
<dbReference type="PROSITE" id="PS50143">
    <property type="entry name" value="BIR_REPEAT_2"/>
    <property type="match status" value="2"/>
</dbReference>
<dbReference type="InterPro" id="IPR050784">
    <property type="entry name" value="IAP"/>
</dbReference>